<evidence type="ECO:0000256" key="1">
    <source>
        <dbReference type="SAM" id="MobiDB-lite"/>
    </source>
</evidence>
<dbReference type="EMBL" id="OX459939">
    <property type="protein sequence ID" value="CAI9169865.1"/>
    <property type="molecule type" value="Genomic_DNA"/>
</dbReference>
<evidence type="ECO:0000313" key="2">
    <source>
        <dbReference type="EMBL" id="CAI9169865.1"/>
    </source>
</evidence>
<sequence length="115" mass="12377">MAPLAPWHLPTGLAFGGSRRWGGLWRGGSSLVCCRVQHGAGCSPQHPKDALSKATPLSPTPHRWVPPCQDKKPSQAKPPEPRLNPSPPHSRSGRKLHAQTPGGHTRFGLQLAYGM</sequence>
<feature type="region of interest" description="Disordered" evidence="1">
    <location>
        <begin position="41"/>
        <end position="115"/>
    </location>
</feature>
<accession>A0ABN8Z8X6</accession>
<protein>
    <submittedName>
        <fullName evidence="2">Uncharacterized protein</fullName>
    </submittedName>
</protein>
<feature type="compositionally biased region" description="Pro residues" evidence="1">
    <location>
        <begin position="76"/>
        <end position="88"/>
    </location>
</feature>
<evidence type="ECO:0000313" key="3">
    <source>
        <dbReference type="Proteomes" id="UP001176941"/>
    </source>
</evidence>
<organism evidence="2 3">
    <name type="scientific">Rangifer tarandus platyrhynchus</name>
    <name type="common">Svalbard reindeer</name>
    <dbReference type="NCBI Taxonomy" id="3082113"/>
    <lineage>
        <taxon>Eukaryota</taxon>
        <taxon>Metazoa</taxon>
        <taxon>Chordata</taxon>
        <taxon>Craniata</taxon>
        <taxon>Vertebrata</taxon>
        <taxon>Euteleostomi</taxon>
        <taxon>Mammalia</taxon>
        <taxon>Eutheria</taxon>
        <taxon>Laurasiatheria</taxon>
        <taxon>Artiodactyla</taxon>
        <taxon>Ruminantia</taxon>
        <taxon>Pecora</taxon>
        <taxon>Cervidae</taxon>
        <taxon>Odocoileinae</taxon>
        <taxon>Rangifer</taxon>
    </lineage>
</organism>
<reference evidence="2" key="1">
    <citation type="submission" date="2023-04" db="EMBL/GenBank/DDBJ databases">
        <authorList>
            <consortium name="ELIXIR-Norway"/>
        </authorList>
    </citation>
    <scope>NUCLEOTIDE SEQUENCE [LARGE SCALE GENOMIC DNA]</scope>
</reference>
<name>A0ABN8Z8X6_RANTA</name>
<gene>
    <name evidence="2" type="ORF">MRATA1EN1_LOCUS18827</name>
</gene>
<keyword evidence="3" id="KW-1185">Reference proteome</keyword>
<dbReference type="Proteomes" id="UP001176941">
    <property type="component" value="Chromosome 3"/>
</dbReference>
<proteinExistence type="predicted"/>